<proteinExistence type="predicted"/>
<sequence>MHTPPSGEFEQVVLYRYGPAQVGLSQTATPVSVWPHRLGLSQRCLRLTLRPNMLEKASYVTPGDIEACGIPFRILASEWDPVFPAALLEGVARDIGASYAYTPSAGHSTYFERPEAFNAALRAFLAD</sequence>
<accession>A0A450ZEP7</accession>
<dbReference type="SUPFAM" id="SSF53474">
    <property type="entry name" value="alpha/beta-Hydrolases"/>
    <property type="match status" value="1"/>
</dbReference>
<gene>
    <name evidence="1" type="ORF">BECKTC1821D_GA0114238_11621</name>
</gene>
<dbReference type="AlphaFoldDB" id="A0A450ZEP7"/>
<protein>
    <recommendedName>
        <fullName evidence="2">TAP-like protein</fullName>
    </recommendedName>
</protein>
<organism evidence="1">
    <name type="scientific">Candidatus Kentrum sp. TC</name>
    <dbReference type="NCBI Taxonomy" id="2126339"/>
    <lineage>
        <taxon>Bacteria</taxon>
        <taxon>Pseudomonadati</taxon>
        <taxon>Pseudomonadota</taxon>
        <taxon>Gammaproteobacteria</taxon>
        <taxon>Candidatus Kentrum</taxon>
    </lineage>
</organism>
<evidence type="ECO:0000313" key="1">
    <source>
        <dbReference type="EMBL" id="VFK52256.1"/>
    </source>
</evidence>
<evidence type="ECO:0008006" key="2">
    <source>
        <dbReference type="Google" id="ProtNLM"/>
    </source>
</evidence>
<dbReference type="InterPro" id="IPR029058">
    <property type="entry name" value="AB_hydrolase_fold"/>
</dbReference>
<reference evidence="1" key="1">
    <citation type="submission" date="2019-02" db="EMBL/GenBank/DDBJ databases">
        <authorList>
            <person name="Gruber-Vodicka R. H."/>
            <person name="Seah K. B. B."/>
        </authorList>
    </citation>
    <scope>NUCLEOTIDE SEQUENCE</scope>
    <source>
        <strain evidence="1">BECK_BZ123</strain>
    </source>
</reference>
<name>A0A450ZEP7_9GAMM</name>
<dbReference type="EMBL" id="CAADFS010000162">
    <property type="protein sequence ID" value="VFK52256.1"/>
    <property type="molecule type" value="Genomic_DNA"/>
</dbReference>
<dbReference type="Gene3D" id="3.40.50.1820">
    <property type="entry name" value="alpha/beta hydrolase"/>
    <property type="match status" value="1"/>
</dbReference>